<accession>A0A0A9H3F1</accession>
<reference evidence="1" key="2">
    <citation type="journal article" date="2015" name="Data Brief">
        <title>Shoot transcriptome of the giant reed, Arundo donax.</title>
        <authorList>
            <person name="Barrero R.A."/>
            <person name="Guerrero F.D."/>
            <person name="Moolhuijzen P."/>
            <person name="Goolsby J.A."/>
            <person name="Tidwell J."/>
            <person name="Bellgard S.E."/>
            <person name="Bellgard M.I."/>
        </authorList>
    </citation>
    <scope>NUCLEOTIDE SEQUENCE</scope>
    <source>
        <tissue evidence="1">Shoot tissue taken approximately 20 cm above the soil surface</tissue>
    </source>
</reference>
<reference evidence="1" key="1">
    <citation type="submission" date="2014-09" db="EMBL/GenBank/DDBJ databases">
        <authorList>
            <person name="Magalhaes I.L.F."/>
            <person name="Oliveira U."/>
            <person name="Santos F.R."/>
            <person name="Vidigal T.H.D.A."/>
            <person name="Brescovit A.D."/>
            <person name="Santos A.J."/>
        </authorList>
    </citation>
    <scope>NUCLEOTIDE SEQUENCE</scope>
    <source>
        <tissue evidence="1">Shoot tissue taken approximately 20 cm above the soil surface</tissue>
    </source>
</reference>
<dbReference type="EMBL" id="GBRH01166166">
    <property type="protein sequence ID" value="JAE31730.1"/>
    <property type="molecule type" value="Transcribed_RNA"/>
</dbReference>
<name>A0A0A9H3F1_ARUDO</name>
<sequence length="48" mass="5623">MLQVPLAIKQVTTYIILLNKTNGQRCYRKVKSVKHFRTEVVSCLKNKM</sequence>
<protein>
    <submittedName>
        <fullName evidence="1">Uncharacterized protein</fullName>
    </submittedName>
</protein>
<organism evidence="1">
    <name type="scientific">Arundo donax</name>
    <name type="common">Giant reed</name>
    <name type="synonym">Donax arundinaceus</name>
    <dbReference type="NCBI Taxonomy" id="35708"/>
    <lineage>
        <taxon>Eukaryota</taxon>
        <taxon>Viridiplantae</taxon>
        <taxon>Streptophyta</taxon>
        <taxon>Embryophyta</taxon>
        <taxon>Tracheophyta</taxon>
        <taxon>Spermatophyta</taxon>
        <taxon>Magnoliopsida</taxon>
        <taxon>Liliopsida</taxon>
        <taxon>Poales</taxon>
        <taxon>Poaceae</taxon>
        <taxon>PACMAD clade</taxon>
        <taxon>Arundinoideae</taxon>
        <taxon>Arundineae</taxon>
        <taxon>Arundo</taxon>
    </lineage>
</organism>
<evidence type="ECO:0000313" key="1">
    <source>
        <dbReference type="EMBL" id="JAE31730.1"/>
    </source>
</evidence>
<proteinExistence type="predicted"/>
<dbReference type="AlphaFoldDB" id="A0A0A9H3F1"/>